<evidence type="ECO:0000313" key="6">
    <source>
        <dbReference type="EMBL" id="OAD62865.1"/>
    </source>
</evidence>
<dbReference type="InterPro" id="IPR003598">
    <property type="entry name" value="Ig_sub2"/>
</dbReference>
<proteinExistence type="predicted"/>
<dbReference type="InterPro" id="IPR051170">
    <property type="entry name" value="Neural/epithelial_adhesion"/>
</dbReference>
<dbReference type="GO" id="GO:0043005">
    <property type="term" value="C:neuron projection"/>
    <property type="evidence" value="ECO:0007669"/>
    <property type="project" value="TreeGrafter"/>
</dbReference>
<sequence length="302" mass="33620">MDQFAHLELLVVLNWDNALDFEIETEACFVTATIRLCSSGAFPPEFAGPITNLTVPVGRDATLTCLVKHLGGYRIGWLKVDTKAIQAIHEHVITHNTRVSVSHSDHTMWNLHIKSVQPEDEGLYMCQINTDPMKSQTGMLSIVVPPDFIPEETSSDVMVREGGQVKLTCHAKGVPPPRISWRREDGKNIIIRKPFAGSALNQMSHEMSGSAKTQTAARPSFYDEEDETVYGSAEIEKMENKLLPVDNTHNGHMRYPSIATSVPTVRVNKKRAKTVASSNADCHLPTDLLVIPMLIVAHRRYQ</sequence>
<dbReference type="CDD" id="cd00099">
    <property type="entry name" value="IgV"/>
    <property type="match status" value="1"/>
</dbReference>
<keyword evidence="7" id="KW-1185">Reference proteome</keyword>
<dbReference type="Gene3D" id="2.60.40.10">
    <property type="entry name" value="Immunoglobulins"/>
    <property type="match status" value="2"/>
</dbReference>
<dbReference type="AlphaFoldDB" id="A0A310SNJ7"/>
<dbReference type="Pfam" id="PF13927">
    <property type="entry name" value="Ig_3"/>
    <property type="match status" value="1"/>
</dbReference>
<evidence type="ECO:0000313" key="7">
    <source>
        <dbReference type="Proteomes" id="UP000250275"/>
    </source>
</evidence>
<dbReference type="SMART" id="SM00409">
    <property type="entry name" value="IG"/>
    <property type="match status" value="2"/>
</dbReference>
<dbReference type="SMART" id="SM00408">
    <property type="entry name" value="IGc2"/>
    <property type="match status" value="2"/>
</dbReference>
<evidence type="ECO:0000256" key="4">
    <source>
        <dbReference type="ARBA" id="ARBA00023319"/>
    </source>
</evidence>
<evidence type="ECO:0000256" key="3">
    <source>
        <dbReference type="ARBA" id="ARBA00023157"/>
    </source>
</evidence>
<protein>
    <submittedName>
        <fullName evidence="6">Lachesin</fullName>
    </submittedName>
</protein>
<dbReference type="InterPro" id="IPR003599">
    <property type="entry name" value="Ig_sub"/>
</dbReference>
<dbReference type="Proteomes" id="UP000250275">
    <property type="component" value="Unassembled WGS sequence"/>
</dbReference>
<keyword evidence="4" id="KW-0393">Immunoglobulin domain</keyword>
<feature type="domain" description="Ig-like" evidence="5">
    <location>
        <begin position="146"/>
        <end position="184"/>
    </location>
</feature>
<evidence type="ECO:0000256" key="2">
    <source>
        <dbReference type="ARBA" id="ARBA00022737"/>
    </source>
</evidence>
<evidence type="ECO:0000259" key="5">
    <source>
        <dbReference type="PROSITE" id="PS50835"/>
    </source>
</evidence>
<dbReference type="InterPro" id="IPR013783">
    <property type="entry name" value="Ig-like_fold"/>
</dbReference>
<accession>A0A310SNJ7</accession>
<dbReference type="PANTHER" id="PTHR12231:SF255">
    <property type="entry name" value="DPR-INTERACTING PROTEIN ALPHA, ISOFORM A"/>
    <property type="match status" value="1"/>
</dbReference>
<feature type="domain" description="Ig-like" evidence="5">
    <location>
        <begin position="44"/>
        <end position="141"/>
    </location>
</feature>
<dbReference type="Pfam" id="PF07686">
    <property type="entry name" value="V-set"/>
    <property type="match status" value="1"/>
</dbReference>
<keyword evidence="2" id="KW-0677">Repeat</keyword>
<dbReference type="InterPro" id="IPR007110">
    <property type="entry name" value="Ig-like_dom"/>
</dbReference>
<organism evidence="6 7">
    <name type="scientific">Eufriesea mexicana</name>
    <dbReference type="NCBI Taxonomy" id="516756"/>
    <lineage>
        <taxon>Eukaryota</taxon>
        <taxon>Metazoa</taxon>
        <taxon>Ecdysozoa</taxon>
        <taxon>Arthropoda</taxon>
        <taxon>Hexapoda</taxon>
        <taxon>Insecta</taxon>
        <taxon>Pterygota</taxon>
        <taxon>Neoptera</taxon>
        <taxon>Endopterygota</taxon>
        <taxon>Hymenoptera</taxon>
        <taxon>Apocrita</taxon>
        <taxon>Aculeata</taxon>
        <taxon>Apoidea</taxon>
        <taxon>Anthophila</taxon>
        <taxon>Apidae</taxon>
        <taxon>Eufriesea</taxon>
    </lineage>
</organism>
<dbReference type="EMBL" id="KQ759777">
    <property type="protein sequence ID" value="OAD62865.1"/>
    <property type="molecule type" value="Genomic_DNA"/>
</dbReference>
<name>A0A310SNJ7_9HYME</name>
<dbReference type="OrthoDB" id="10012075at2759"/>
<dbReference type="PROSITE" id="PS50835">
    <property type="entry name" value="IG_LIKE"/>
    <property type="match status" value="2"/>
</dbReference>
<dbReference type="SUPFAM" id="SSF48726">
    <property type="entry name" value="Immunoglobulin"/>
    <property type="match status" value="2"/>
</dbReference>
<keyword evidence="3" id="KW-1015">Disulfide bond</keyword>
<dbReference type="InterPro" id="IPR013106">
    <property type="entry name" value="Ig_V-set"/>
</dbReference>
<reference evidence="6 7" key="1">
    <citation type="submission" date="2015-07" db="EMBL/GenBank/DDBJ databases">
        <title>The genome of Eufriesea mexicana.</title>
        <authorList>
            <person name="Pan H."/>
            <person name="Kapheim K."/>
        </authorList>
    </citation>
    <scope>NUCLEOTIDE SEQUENCE [LARGE SCALE GENOMIC DNA]</scope>
    <source>
        <strain evidence="6">0111107269</strain>
        <tissue evidence="6">Whole body</tissue>
    </source>
</reference>
<dbReference type="SMART" id="SM00406">
    <property type="entry name" value="IGv"/>
    <property type="match status" value="1"/>
</dbReference>
<dbReference type="InterPro" id="IPR036179">
    <property type="entry name" value="Ig-like_dom_sf"/>
</dbReference>
<dbReference type="PANTHER" id="PTHR12231">
    <property type="entry name" value="CTX-RELATED TYPE I TRANSMEMBRANE PROTEIN"/>
    <property type="match status" value="1"/>
</dbReference>
<gene>
    <name evidence="6" type="ORF">WN48_07594</name>
</gene>
<keyword evidence="1" id="KW-0732">Signal</keyword>
<evidence type="ECO:0000256" key="1">
    <source>
        <dbReference type="ARBA" id="ARBA00022729"/>
    </source>
</evidence>